<organism evidence="1 2">
    <name type="scientific">Roseovarius gahaiensis</name>
    <dbReference type="NCBI Taxonomy" id="2716691"/>
    <lineage>
        <taxon>Bacteria</taxon>
        <taxon>Pseudomonadati</taxon>
        <taxon>Pseudomonadota</taxon>
        <taxon>Alphaproteobacteria</taxon>
        <taxon>Rhodobacterales</taxon>
        <taxon>Roseobacteraceae</taxon>
        <taxon>Roseovarius</taxon>
    </lineage>
</organism>
<reference evidence="1" key="1">
    <citation type="submission" date="2020-03" db="EMBL/GenBank/DDBJ databases">
        <title>Roseovarius gahaiensis sp. nov., isolated from Gahai Saline Lake, China.</title>
        <authorList>
            <person name="Sun X."/>
        </authorList>
    </citation>
    <scope>NUCLEOTIDE SEQUENCE</scope>
    <source>
        <strain evidence="1">GH877</strain>
    </source>
</reference>
<name>A0A967BBY3_9RHOB</name>
<dbReference type="RefSeq" id="WP_167197839.1">
    <property type="nucleotide sequence ID" value="NZ_JAAORB010000026.1"/>
</dbReference>
<dbReference type="PANTHER" id="PTHR12224">
    <property type="entry name" value="BETA-1,4-MANNOSYL-GLYCOPROTEIN BETA-1,4-N-ACETYLGLUCOSAMINYL-TRANSFERASE"/>
    <property type="match status" value="1"/>
</dbReference>
<dbReference type="Proteomes" id="UP000639775">
    <property type="component" value="Unassembled WGS sequence"/>
</dbReference>
<dbReference type="InterPro" id="IPR006813">
    <property type="entry name" value="Glyco_trans_17"/>
</dbReference>
<dbReference type="AlphaFoldDB" id="A0A967BBY3"/>
<dbReference type="Pfam" id="PF04724">
    <property type="entry name" value="Glyco_transf_17"/>
    <property type="match status" value="1"/>
</dbReference>
<dbReference type="GO" id="GO:0003830">
    <property type="term" value="F:beta-1,4-mannosylglycoprotein 4-beta-N-acetylglucosaminyltransferase activity"/>
    <property type="evidence" value="ECO:0007669"/>
    <property type="project" value="InterPro"/>
</dbReference>
<dbReference type="PANTHER" id="PTHR12224:SF0">
    <property type="entry name" value="BETA-1,4-MANNOSYL-GLYCOPROTEIN 4-BETA-N-ACETYLGLUCOSAMINYLTRANSFERASE"/>
    <property type="match status" value="1"/>
</dbReference>
<keyword evidence="2" id="KW-1185">Reference proteome</keyword>
<gene>
    <name evidence="1" type="ORF">HAT86_11930</name>
</gene>
<proteinExistence type="predicted"/>
<sequence length="256" mass="29672">MAKIIDCTLFHNEFMMLDLRFGILKNKVDKFVITEANSTFSGHSKEFKLKAWIEEHHSDIANRVDVIEVDDMPSNPNPWIKEAYQRNAVSRGLDQSHESDIVMFLDIDEIPNVDRIEEGVSNDDINALDQSFYYYYFNLYKGRWTKPSACLFRNLPVSPQMARGMPLRPIIKEAGWHFSYVMPPEAISEKISAFSHQELNKSNFNDPKKISARIQRRADLFDRKQQGDLKAVPLDASFPRFIRENSDAYADFLVTP</sequence>
<dbReference type="GO" id="GO:0016020">
    <property type="term" value="C:membrane"/>
    <property type="evidence" value="ECO:0007669"/>
    <property type="project" value="InterPro"/>
</dbReference>
<protein>
    <recommendedName>
        <fullName evidence="3">Glycosyltransferase family 17</fullName>
    </recommendedName>
</protein>
<evidence type="ECO:0000313" key="1">
    <source>
        <dbReference type="EMBL" id="NHQ75165.1"/>
    </source>
</evidence>
<evidence type="ECO:0008006" key="3">
    <source>
        <dbReference type="Google" id="ProtNLM"/>
    </source>
</evidence>
<comment type="caution">
    <text evidence="1">The sequence shown here is derived from an EMBL/GenBank/DDBJ whole genome shotgun (WGS) entry which is preliminary data.</text>
</comment>
<dbReference type="EMBL" id="JAAORB010000026">
    <property type="protein sequence ID" value="NHQ75165.1"/>
    <property type="molecule type" value="Genomic_DNA"/>
</dbReference>
<dbReference type="GO" id="GO:0006044">
    <property type="term" value="P:N-acetylglucosamine metabolic process"/>
    <property type="evidence" value="ECO:0007669"/>
    <property type="project" value="TreeGrafter"/>
</dbReference>
<accession>A0A967BBY3</accession>
<evidence type="ECO:0000313" key="2">
    <source>
        <dbReference type="Proteomes" id="UP000639775"/>
    </source>
</evidence>